<dbReference type="AlphaFoldDB" id="A0A0C9XFZ5"/>
<dbReference type="HOGENOM" id="CLU_2518735_0_0_1"/>
<evidence type="ECO:0008006" key="3">
    <source>
        <dbReference type="Google" id="ProtNLM"/>
    </source>
</evidence>
<organism evidence="1 2">
    <name type="scientific">Pisolithus microcarpus 441</name>
    <dbReference type="NCBI Taxonomy" id="765257"/>
    <lineage>
        <taxon>Eukaryota</taxon>
        <taxon>Fungi</taxon>
        <taxon>Dikarya</taxon>
        <taxon>Basidiomycota</taxon>
        <taxon>Agaricomycotina</taxon>
        <taxon>Agaricomycetes</taxon>
        <taxon>Agaricomycetidae</taxon>
        <taxon>Boletales</taxon>
        <taxon>Sclerodermatineae</taxon>
        <taxon>Pisolithaceae</taxon>
        <taxon>Pisolithus</taxon>
    </lineage>
</organism>
<dbReference type="OrthoDB" id="2678088at2759"/>
<accession>A0A0C9XFZ5</accession>
<sequence length="85" mass="9476">LISMMFTATSVNIECLFSCGHVLLSHTHNQLSTQSVHALLHLRSWSGQGYIFTDGLKLTSLEDIEGDEDVELMEVGMPLLQTRID</sequence>
<dbReference type="EMBL" id="KN834264">
    <property type="protein sequence ID" value="KIK11255.1"/>
    <property type="molecule type" value="Genomic_DNA"/>
</dbReference>
<reference evidence="2" key="2">
    <citation type="submission" date="2015-01" db="EMBL/GenBank/DDBJ databases">
        <title>Evolutionary Origins and Diversification of the Mycorrhizal Mutualists.</title>
        <authorList>
            <consortium name="DOE Joint Genome Institute"/>
            <consortium name="Mycorrhizal Genomics Consortium"/>
            <person name="Kohler A."/>
            <person name="Kuo A."/>
            <person name="Nagy L.G."/>
            <person name="Floudas D."/>
            <person name="Copeland A."/>
            <person name="Barry K.W."/>
            <person name="Cichocki N."/>
            <person name="Veneault-Fourrey C."/>
            <person name="LaButti K."/>
            <person name="Lindquist E.A."/>
            <person name="Lipzen A."/>
            <person name="Lundell T."/>
            <person name="Morin E."/>
            <person name="Murat C."/>
            <person name="Riley R."/>
            <person name="Ohm R."/>
            <person name="Sun H."/>
            <person name="Tunlid A."/>
            <person name="Henrissat B."/>
            <person name="Grigoriev I.V."/>
            <person name="Hibbett D.S."/>
            <person name="Martin F."/>
        </authorList>
    </citation>
    <scope>NUCLEOTIDE SEQUENCE [LARGE SCALE GENOMIC DNA]</scope>
    <source>
        <strain evidence="2">441</strain>
    </source>
</reference>
<evidence type="ECO:0000313" key="2">
    <source>
        <dbReference type="Proteomes" id="UP000054018"/>
    </source>
</evidence>
<evidence type="ECO:0000313" key="1">
    <source>
        <dbReference type="EMBL" id="KIK11255.1"/>
    </source>
</evidence>
<gene>
    <name evidence="1" type="ORF">PISMIDRAFT_123050</name>
</gene>
<keyword evidence="2" id="KW-1185">Reference proteome</keyword>
<dbReference type="Proteomes" id="UP000054018">
    <property type="component" value="Unassembled WGS sequence"/>
</dbReference>
<name>A0A0C9XFZ5_9AGAM</name>
<protein>
    <recommendedName>
        <fullName evidence="3">HAT C-terminal dimerisation domain-containing protein</fullName>
    </recommendedName>
</protein>
<reference evidence="1 2" key="1">
    <citation type="submission" date="2014-04" db="EMBL/GenBank/DDBJ databases">
        <authorList>
            <consortium name="DOE Joint Genome Institute"/>
            <person name="Kuo A."/>
            <person name="Kohler A."/>
            <person name="Costa M.D."/>
            <person name="Nagy L.G."/>
            <person name="Floudas D."/>
            <person name="Copeland A."/>
            <person name="Barry K.W."/>
            <person name="Cichocki N."/>
            <person name="Veneault-Fourrey C."/>
            <person name="LaButti K."/>
            <person name="Lindquist E.A."/>
            <person name="Lipzen A."/>
            <person name="Lundell T."/>
            <person name="Morin E."/>
            <person name="Murat C."/>
            <person name="Sun H."/>
            <person name="Tunlid A."/>
            <person name="Henrissat B."/>
            <person name="Grigoriev I.V."/>
            <person name="Hibbett D.S."/>
            <person name="Martin F."/>
            <person name="Nordberg H.P."/>
            <person name="Cantor M.N."/>
            <person name="Hua S.X."/>
        </authorList>
    </citation>
    <scope>NUCLEOTIDE SEQUENCE [LARGE SCALE GENOMIC DNA]</scope>
    <source>
        <strain evidence="1 2">441</strain>
    </source>
</reference>
<feature type="non-terminal residue" evidence="1">
    <location>
        <position position="1"/>
    </location>
</feature>
<proteinExistence type="predicted"/>